<gene>
    <name evidence="2" type="ORF">K505DRAFT_327319</name>
</gene>
<dbReference type="Proteomes" id="UP000799757">
    <property type="component" value="Unassembled WGS sequence"/>
</dbReference>
<sequence length="189" mass="20487">MASSSNETPAGTCYTVEAIDLTNTAETEAQLKSLYGDNNVVIDGHGDESVSWTITSDGDDLTGTIEALESVRMVQPKDAPQTGTGEGRRRLSRRNNGIYTVHAKWPNGSTNTKATEEFLRSKIQPGTNIYHFSNENGDITAWWGLRLDPDAKVAVENHEGVGKVSDDPGTNYARALPPSDEKYILSSLA</sequence>
<reference evidence="2" key="1">
    <citation type="journal article" date="2020" name="Stud. Mycol.">
        <title>101 Dothideomycetes genomes: a test case for predicting lifestyles and emergence of pathogens.</title>
        <authorList>
            <person name="Haridas S."/>
            <person name="Albert R."/>
            <person name="Binder M."/>
            <person name="Bloem J."/>
            <person name="Labutti K."/>
            <person name="Salamov A."/>
            <person name="Andreopoulos B."/>
            <person name="Baker S."/>
            <person name="Barry K."/>
            <person name="Bills G."/>
            <person name="Bluhm B."/>
            <person name="Cannon C."/>
            <person name="Castanera R."/>
            <person name="Culley D."/>
            <person name="Daum C."/>
            <person name="Ezra D."/>
            <person name="Gonzalez J."/>
            <person name="Henrissat B."/>
            <person name="Kuo A."/>
            <person name="Liang C."/>
            <person name="Lipzen A."/>
            <person name="Lutzoni F."/>
            <person name="Magnuson J."/>
            <person name="Mondo S."/>
            <person name="Nolan M."/>
            <person name="Ohm R."/>
            <person name="Pangilinan J."/>
            <person name="Park H.-J."/>
            <person name="Ramirez L."/>
            <person name="Alfaro M."/>
            <person name="Sun H."/>
            <person name="Tritt A."/>
            <person name="Yoshinaga Y."/>
            <person name="Zwiers L.-H."/>
            <person name="Turgeon B."/>
            <person name="Goodwin S."/>
            <person name="Spatafora J."/>
            <person name="Crous P."/>
            <person name="Grigoriev I."/>
        </authorList>
    </citation>
    <scope>NUCLEOTIDE SEQUENCE</scope>
    <source>
        <strain evidence="2">CBS 109.77</strain>
    </source>
</reference>
<evidence type="ECO:0000313" key="2">
    <source>
        <dbReference type="EMBL" id="KAF2790797.1"/>
    </source>
</evidence>
<evidence type="ECO:0000256" key="1">
    <source>
        <dbReference type="SAM" id="MobiDB-lite"/>
    </source>
</evidence>
<proteinExistence type="predicted"/>
<protein>
    <submittedName>
        <fullName evidence="2">Uncharacterized protein</fullName>
    </submittedName>
</protein>
<accession>A0A6A6X4F8</accession>
<name>A0A6A6X4F8_9PLEO</name>
<keyword evidence="3" id="KW-1185">Reference proteome</keyword>
<dbReference type="EMBL" id="MU002054">
    <property type="protein sequence ID" value="KAF2790797.1"/>
    <property type="molecule type" value="Genomic_DNA"/>
</dbReference>
<dbReference type="OrthoDB" id="1896086at2759"/>
<evidence type="ECO:0000313" key="3">
    <source>
        <dbReference type="Proteomes" id="UP000799757"/>
    </source>
</evidence>
<organism evidence="2 3">
    <name type="scientific">Melanomma pulvis-pyrius CBS 109.77</name>
    <dbReference type="NCBI Taxonomy" id="1314802"/>
    <lineage>
        <taxon>Eukaryota</taxon>
        <taxon>Fungi</taxon>
        <taxon>Dikarya</taxon>
        <taxon>Ascomycota</taxon>
        <taxon>Pezizomycotina</taxon>
        <taxon>Dothideomycetes</taxon>
        <taxon>Pleosporomycetidae</taxon>
        <taxon>Pleosporales</taxon>
        <taxon>Melanommataceae</taxon>
        <taxon>Melanomma</taxon>
    </lineage>
</organism>
<feature type="region of interest" description="Disordered" evidence="1">
    <location>
        <begin position="74"/>
        <end position="96"/>
    </location>
</feature>
<dbReference type="AlphaFoldDB" id="A0A6A6X4F8"/>